<dbReference type="PANTHER" id="PTHR47926">
    <property type="entry name" value="PENTATRICOPEPTIDE REPEAT-CONTAINING PROTEIN"/>
    <property type="match status" value="1"/>
</dbReference>
<feature type="compositionally biased region" description="Polar residues" evidence="3">
    <location>
        <begin position="72"/>
        <end position="110"/>
    </location>
</feature>
<protein>
    <recommendedName>
        <fullName evidence="4">DYW domain-containing protein</fullName>
    </recommendedName>
</protein>
<dbReference type="Gene3D" id="1.25.40.10">
    <property type="entry name" value="Tetratricopeptide repeat domain"/>
    <property type="match status" value="1"/>
</dbReference>
<evidence type="ECO:0000313" key="6">
    <source>
        <dbReference type="Proteomes" id="UP001177140"/>
    </source>
</evidence>
<comment type="caution">
    <text evidence="5">The sequence shown here is derived from an EMBL/GenBank/DDBJ whole genome shotgun (WGS) entry which is preliminary data.</text>
</comment>
<dbReference type="InterPro" id="IPR032867">
    <property type="entry name" value="DYW_dom"/>
</dbReference>
<accession>A0AA41S6J3</accession>
<dbReference type="Pfam" id="PF01535">
    <property type="entry name" value="PPR"/>
    <property type="match status" value="2"/>
</dbReference>
<dbReference type="InterPro" id="IPR011990">
    <property type="entry name" value="TPR-like_helical_dom_sf"/>
</dbReference>
<reference evidence="5" key="1">
    <citation type="submission" date="2022-03" db="EMBL/GenBank/DDBJ databases">
        <title>A functionally conserved STORR gene fusion in Papaver species that diverged 16.8 million years ago.</title>
        <authorList>
            <person name="Catania T."/>
        </authorList>
    </citation>
    <scope>NUCLEOTIDE SEQUENCE</scope>
    <source>
        <strain evidence="5">S-191538</strain>
    </source>
</reference>
<evidence type="ECO:0000256" key="2">
    <source>
        <dbReference type="PROSITE-ProRule" id="PRU00708"/>
    </source>
</evidence>
<dbReference type="PANTHER" id="PTHR47926:SF388">
    <property type="entry name" value="DYW DOMAIN-CONTAINING PROTEIN"/>
    <property type="match status" value="1"/>
</dbReference>
<evidence type="ECO:0000313" key="5">
    <source>
        <dbReference type="EMBL" id="MCL7029531.1"/>
    </source>
</evidence>
<keyword evidence="6" id="KW-1185">Reference proteome</keyword>
<dbReference type="NCBIfam" id="TIGR00756">
    <property type="entry name" value="PPR"/>
    <property type="match status" value="1"/>
</dbReference>
<dbReference type="GO" id="GO:0009451">
    <property type="term" value="P:RNA modification"/>
    <property type="evidence" value="ECO:0007669"/>
    <property type="project" value="InterPro"/>
</dbReference>
<feature type="region of interest" description="Disordered" evidence="3">
    <location>
        <begin position="35"/>
        <end position="110"/>
    </location>
</feature>
<organism evidence="5 6">
    <name type="scientific">Papaver nudicaule</name>
    <name type="common">Iceland poppy</name>
    <dbReference type="NCBI Taxonomy" id="74823"/>
    <lineage>
        <taxon>Eukaryota</taxon>
        <taxon>Viridiplantae</taxon>
        <taxon>Streptophyta</taxon>
        <taxon>Embryophyta</taxon>
        <taxon>Tracheophyta</taxon>
        <taxon>Spermatophyta</taxon>
        <taxon>Magnoliopsida</taxon>
        <taxon>Ranunculales</taxon>
        <taxon>Papaveraceae</taxon>
        <taxon>Papaveroideae</taxon>
        <taxon>Papaver</taxon>
    </lineage>
</organism>
<evidence type="ECO:0000256" key="3">
    <source>
        <dbReference type="SAM" id="MobiDB-lite"/>
    </source>
</evidence>
<sequence length="555" mass="62284">MGRKRATIMSLIPKVIIRNPNLIFFNKANTFRTAAADGPGYPTQPNTNSRGSSEGGGVDFQQTTGGGEFHNRTQNHYRGNPNDYVQNNPNRFYQNVSHKTPNSSSYYQNTDNHFRSFQQNQNGHYRRNNSAPRGPNEFFSSRKHARKPNAHPQTVKNVNHGQFQKNQNGLHSEMNNGESVSKVKCNATLEEMDGFCNEGNVKEAMRVLNLLYQQGIDIGLPRYCQLMKVIGEVGAKEEATLIHNHLMKTELHSEITVQNKVLEMYLKCGLRFGTMPARNLTSWDTMIVGLAENGCGEDAIDVFSEFKESGGTPDGQMFLGVLYACSTLCDINEGMLHFESMSKVYGIAPSMDHYVGVVKMLGIWETLMNLCRIHGKLETADLCANVVADLDPSRLSTEAKAGLVLVNPSDHVIAEKRKKYPGHKPFGLRDQFHQYTTGDTSHPDNDIIYAHLETLSAHMKESGYIPVPELAMHDVDDESKAKALLAHSEKLACITGLLSSPARSQMRIVKNCKVCADCHNAFKLISKIVGRRIWFREAKRWHHFEDGACSCNDWW</sequence>
<proteinExistence type="predicted"/>
<dbReference type="InterPro" id="IPR002885">
    <property type="entry name" value="PPR_rpt"/>
</dbReference>
<evidence type="ECO:0000256" key="1">
    <source>
        <dbReference type="ARBA" id="ARBA00022737"/>
    </source>
</evidence>
<feature type="repeat" description="PPR" evidence="2">
    <location>
        <begin position="279"/>
        <end position="313"/>
    </location>
</feature>
<dbReference type="EMBL" id="JAJJMA010091295">
    <property type="protein sequence ID" value="MCL7029531.1"/>
    <property type="molecule type" value="Genomic_DNA"/>
</dbReference>
<dbReference type="Proteomes" id="UP001177140">
    <property type="component" value="Unassembled WGS sequence"/>
</dbReference>
<gene>
    <name evidence="5" type="ORF">MKW94_025631</name>
</gene>
<dbReference type="GO" id="GO:0003723">
    <property type="term" value="F:RNA binding"/>
    <property type="evidence" value="ECO:0007669"/>
    <property type="project" value="InterPro"/>
</dbReference>
<dbReference type="AlphaFoldDB" id="A0AA41S6J3"/>
<dbReference type="GO" id="GO:0008270">
    <property type="term" value="F:zinc ion binding"/>
    <property type="evidence" value="ECO:0007669"/>
    <property type="project" value="InterPro"/>
</dbReference>
<dbReference type="InterPro" id="IPR046960">
    <property type="entry name" value="PPR_At4g14850-like_plant"/>
</dbReference>
<feature type="compositionally biased region" description="Polar residues" evidence="3">
    <location>
        <begin position="122"/>
        <end position="131"/>
    </location>
</feature>
<keyword evidence="1" id="KW-0677">Repeat</keyword>
<feature type="compositionally biased region" description="Polar residues" evidence="3">
    <location>
        <begin position="43"/>
        <end position="52"/>
    </location>
</feature>
<dbReference type="Pfam" id="PF14432">
    <property type="entry name" value="DYW_deaminase"/>
    <property type="match status" value="1"/>
</dbReference>
<evidence type="ECO:0000259" key="4">
    <source>
        <dbReference type="Pfam" id="PF14432"/>
    </source>
</evidence>
<feature type="compositionally biased region" description="Gly residues" evidence="3">
    <location>
        <begin position="53"/>
        <end position="68"/>
    </location>
</feature>
<name>A0AA41S6J3_PAPNU</name>
<dbReference type="PROSITE" id="PS51375">
    <property type="entry name" value="PPR"/>
    <property type="match status" value="1"/>
</dbReference>
<feature type="domain" description="DYW" evidence="4">
    <location>
        <begin position="463"/>
        <end position="555"/>
    </location>
</feature>
<feature type="region of interest" description="Disordered" evidence="3">
    <location>
        <begin position="122"/>
        <end position="155"/>
    </location>
</feature>